<dbReference type="AlphaFoldDB" id="A0A371DWY5"/>
<keyword evidence="3" id="KW-1185">Reference proteome</keyword>
<gene>
    <name evidence="2" type="ORF">OH76DRAFT_1394764</name>
</gene>
<evidence type="ECO:0008006" key="4">
    <source>
        <dbReference type="Google" id="ProtNLM"/>
    </source>
</evidence>
<protein>
    <recommendedName>
        <fullName evidence="4">WD40 repeat-like protein</fullName>
    </recommendedName>
</protein>
<feature type="region of interest" description="Disordered" evidence="1">
    <location>
        <begin position="94"/>
        <end position="126"/>
    </location>
</feature>
<evidence type="ECO:0000313" key="2">
    <source>
        <dbReference type="EMBL" id="RDX57021.1"/>
    </source>
</evidence>
<evidence type="ECO:0000256" key="1">
    <source>
        <dbReference type="SAM" id="MobiDB-lite"/>
    </source>
</evidence>
<feature type="compositionally biased region" description="Acidic residues" evidence="1">
    <location>
        <begin position="97"/>
        <end position="121"/>
    </location>
</feature>
<organism evidence="2 3">
    <name type="scientific">Lentinus brumalis</name>
    <dbReference type="NCBI Taxonomy" id="2498619"/>
    <lineage>
        <taxon>Eukaryota</taxon>
        <taxon>Fungi</taxon>
        <taxon>Dikarya</taxon>
        <taxon>Basidiomycota</taxon>
        <taxon>Agaricomycotina</taxon>
        <taxon>Agaricomycetes</taxon>
        <taxon>Polyporales</taxon>
        <taxon>Polyporaceae</taxon>
        <taxon>Lentinus</taxon>
    </lineage>
</organism>
<proteinExistence type="predicted"/>
<dbReference type="SUPFAM" id="SSF50998">
    <property type="entry name" value="Quinoprotein alcohol dehydrogenase-like"/>
    <property type="match status" value="1"/>
</dbReference>
<evidence type="ECO:0000313" key="3">
    <source>
        <dbReference type="Proteomes" id="UP000256964"/>
    </source>
</evidence>
<dbReference type="Proteomes" id="UP000256964">
    <property type="component" value="Unassembled WGS sequence"/>
</dbReference>
<dbReference type="EMBL" id="KZ857379">
    <property type="protein sequence ID" value="RDX57021.1"/>
    <property type="molecule type" value="Genomic_DNA"/>
</dbReference>
<dbReference type="InterPro" id="IPR011047">
    <property type="entry name" value="Quinoprotein_ADH-like_sf"/>
</dbReference>
<sequence length="172" mass="19581">MARSTGLAVQLIHPDGIPVVFTGGDRSQSIKAWDIRARAMVYELATGNNAVRALSWDAKRNALYAATECDYMDRNGYHHGYRRARIPKWAQLYPQEAGEDDDDDTDDEEYDGDDDDGEENWPENAYHSEDSFGYAYDAGEHTLLRYGFKDDPDMRELPIYGQATVEHDGGYW</sequence>
<reference evidence="2 3" key="1">
    <citation type="journal article" date="2018" name="Biotechnol. Biofuels">
        <title>Integrative visual omics of the white-rot fungus Polyporus brumalis exposes the biotechnological potential of its oxidative enzymes for delignifying raw plant biomass.</title>
        <authorList>
            <person name="Miyauchi S."/>
            <person name="Rancon A."/>
            <person name="Drula E."/>
            <person name="Hage H."/>
            <person name="Chaduli D."/>
            <person name="Favel A."/>
            <person name="Grisel S."/>
            <person name="Henrissat B."/>
            <person name="Herpoel-Gimbert I."/>
            <person name="Ruiz-Duenas F.J."/>
            <person name="Chevret D."/>
            <person name="Hainaut M."/>
            <person name="Lin J."/>
            <person name="Wang M."/>
            <person name="Pangilinan J."/>
            <person name="Lipzen A."/>
            <person name="Lesage-Meessen L."/>
            <person name="Navarro D."/>
            <person name="Riley R."/>
            <person name="Grigoriev I.V."/>
            <person name="Zhou S."/>
            <person name="Raouche S."/>
            <person name="Rosso M.N."/>
        </authorList>
    </citation>
    <scope>NUCLEOTIDE SEQUENCE [LARGE SCALE GENOMIC DNA]</scope>
    <source>
        <strain evidence="2 3">BRFM 1820</strain>
    </source>
</reference>
<dbReference type="STRING" id="139420.A0A371DWY5"/>
<dbReference type="OrthoDB" id="548949at2759"/>
<accession>A0A371DWY5</accession>
<name>A0A371DWY5_9APHY</name>